<dbReference type="Proteomes" id="UP000600918">
    <property type="component" value="Unassembled WGS sequence"/>
</dbReference>
<accession>A0A834NZR0</accession>
<feature type="region of interest" description="Disordered" evidence="1">
    <location>
        <begin position="1"/>
        <end position="21"/>
    </location>
</feature>
<feature type="compositionally biased region" description="Low complexity" evidence="1">
    <location>
        <begin position="68"/>
        <end position="84"/>
    </location>
</feature>
<gene>
    <name evidence="2" type="ORF">H0235_008429</name>
</gene>
<feature type="region of interest" description="Disordered" evidence="1">
    <location>
        <begin position="47"/>
        <end position="84"/>
    </location>
</feature>
<evidence type="ECO:0000313" key="2">
    <source>
        <dbReference type="EMBL" id="KAF7423146.1"/>
    </source>
</evidence>
<sequence length="84" mass="8981">MRVREREGDGVEEEEENARRKQNVRVYARGKCVSERKREGKRIVGVLECGDGDSSGGIGGDSGGGDGSSDVGSRGSRGFNRSFS</sequence>
<feature type="compositionally biased region" description="Gly residues" evidence="1">
    <location>
        <begin position="53"/>
        <end position="67"/>
    </location>
</feature>
<dbReference type="AlphaFoldDB" id="A0A834NZR0"/>
<organism evidence="2 3">
    <name type="scientific">Vespula pensylvanica</name>
    <name type="common">Western yellow jacket</name>
    <name type="synonym">Wasp</name>
    <dbReference type="NCBI Taxonomy" id="30213"/>
    <lineage>
        <taxon>Eukaryota</taxon>
        <taxon>Metazoa</taxon>
        <taxon>Ecdysozoa</taxon>
        <taxon>Arthropoda</taxon>
        <taxon>Hexapoda</taxon>
        <taxon>Insecta</taxon>
        <taxon>Pterygota</taxon>
        <taxon>Neoptera</taxon>
        <taxon>Endopterygota</taxon>
        <taxon>Hymenoptera</taxon>
        <taxon>Apocrita</taxon>
        <taxon>Aculeata</taxon>
        <taxon>Vespoidea</taxon>
        <taxon>Vespidae</taxon>
        <taxon>Vespinae</taxon>
        <taxon>Vespula</taxon>
    </lineage>
</organism>
<name>A0A834NZR0_VESPE</name>
<keyword evidence="3" id="KW-1185">Reference proteome</keyword>
<dbReference type="EMBL" id="JACSDY010000007">
    <property type="protein sequence ID" value="KAF7423146.1"/>
    <property type="molecule type" value="Genomic_DNA"/>
</dbReference>
<comment type="caution">
    <text evidence="2">The sequence shown here is derived from an EMBL/GenBank/DDBJ whole genome shotgun (WGS) entry which is preliminary data.</text>
</comment>
<proteinExistence type="predicted"/>
<evidence type="ECO:0000256" key="1">
    <source>
        <dbReference type="SAM" id="MobiDB-lite"/>
    </source>
</evidence>
<protein>
    <submittedName>
        <fullName evidence="2">Uncharacterized protein</fullName>
    </submittedName>
</protein>
<reference evidence="2" key="1">
    <citation type="journal article" date="2020" name="G3 (Bethesda)">
        <title>High-Quality Assemblies for Three Invasive Social Wasps from the &lt;i&gt;Vespula&lt;/i&gt; Genus.</title>
        <authorList>
            <person name="Harrop T.W.R."/>
            <person name="Guhlin J."/>
            <person name="McLaughlin G.M."/>
            <person name="Permina E."/>
            <person name="Stockwell P."/>
            <person name="Gilligan J."/>
            <person name="Le Lec M.F."/>
            <person name="Gruber M.A.M."/>
            <person name="Quinn O."/>
            <person name="Lovegrove M."/>
            <person name="Duncan E.J."/>
            <person name="Remnant E.J."/>
            <person name="Van Eeckhoven J."/>
            <person name="Graham B."/>
            <person name="Knapp R.A."/>
            <person name="Langford K.W."/>
            <person name="Kronenberg Z."/>
            <person name="Press M.O."/>
            <person name="Eacker S.M."/>
            <person name="Wilson-Rankin E.E."/>
            <person name="Purcell J."/>
            <person name="Lester P.J."/>
            <person name="Dearden P.K."/>
        </authorList>
    </citation>
    <scope>NUCLEOTIDE SEQUENCE</scope>
    <source>
        <strain evidence="2">Volc-1</strain>
    </source>
</reference>
<evidence type="ECO:0000313" key="3">
    <source>
        <dbReference type="Proteomes" id="UP000600918"/>
    </source>
</evidence>